<gene>
    <name evidence="3" type="ORF">BCR34DRAFT_582260</name>
</gene>
<comment type="caution">
    <text evidence="3">The sequence shown here is derived from an EMBL/GenBank/DDBJ whole genome shotgun (WGS) entry which is preliminary data.</text>
</comment>
<dbReference type="EMBL" id="MCFA01000002">
    <property type="protein sequence ID" value="ORY19562.1"/>
    <property type="molecule type" value="Genomic_DNA"/>
</dbReference>
<feature type="signal peptide" evidence="2">
    <location>
        <begin position="1"/>
        <end position="22"/>
    </location>
</feature>
<keyword evidence="2" id="KW-0732">Signal</keyword>
<accession>A0A1Y2AAN4</accession>
<evidence type="ECO:0000256" key="1">
    <source>
        <dbReference type="SAM" id="MobiDB-lite"/>
    </source>
</evidence>
<proteinExistence type="predicted"/>
<organism evidence="3 4">
    <name type="scientific">Clohesyomyces aquaticus</name>
    <dbReference type="NCBI Taxonomy" id="1231657"/>
    <lineage>
        <taxon>Eukaryota</taxon>
        <taxon>Fungi</taxon>
        <taxon>Dikarya</taxon>
        <taxon>Ascomycota</taxon>
        <taxon>Pezizomycotina</taxon>
        <taxon>Dothideomycetes</taxon>
        <taxon>Pleosporomycetidae</taxon>
        <taxon>Pleosporales</taxon>
        <taxon>Lindgomycetaceae</taxon>
        <taxon>Clohesyomyces</taxon>
    </lineage>
</organism>
<feature type="region of interest" description="Disordered" evidence="1">
    <location>
        <begin position="75"/>
        <end position="96"/>
    </location>
</feature>
<dbReference type="AlphaFoldDB" id="A0A1Y2AAN4"/>
<evidence type="ECO:0000256" key="2">
    <source>
        <dbReference type="SAM" id="SignalP"/>
    </source>
</evidence>
<keyword evidence="4" id="KW-1185">Reference proteome</keyword>
<sequence length="186" mass="18631">MRLSSLAVLLLPALAACRICHSEPQPAHSPSTATIPSATAAASIPVSSSAAPEPTSNPAIQENLDLRAREIVVNPAAPQPPSVPAAVPGVKSTARPGEPQVSVTVQWVETMLKGGIKTWVPVTVAVTFVAVPSQAPQPGEGVIGMGTLTGQTGITKTVQEGAAPTMGAGWMRIGAAVGVGIAGLVV</sequence>
<dbReference type="STRING" id="1231657.A0A1Y2AAN4"/>
<protein>
    <submittedName>
        <fullName evidence="3">Uncharacterized protein</fullName>
    </submittedName>
</protein>
<dbReference type="Proteomes" id="UP000193144">
    <property type="component" value="Unassembled WGS sequence"/>
</dbReference>
<reference evidence="3 4" key="1">
    <citation type="submission" date="2016-07" db="EMBL/GenBank/DDBJ databases">
        <title>Pervasive Adenine N6-methylation of Active Genes in Fungi.</title>
        <authorList>
            <consortium name="DOE Joint Genome Institute"/>
            <person name="Mondo S.J."/>
            <person name="Dannebaum R.O."/>
            <person name="Kuo R.C."/>
            <person name="Labutti K."/>
            <person name="Haridas S."/>
            <person name="Kuo A."/>
            <person name="Salamov A."/>
            <person name="Ahrendt S.R."/>
            <person name="Lipzen A."/>
            <person name="Sullivan W."/>
            <person name="Andreopoulos W.B."/>
            <person name="Clum A."/>
            <person name="Lindquist E."/>
            <person name="Daum C."/>
            <person name="Ramamoorthy G.K."/>
            <person name="Gryganskyi A."/>
            <person name="Culley D."/>
            <person name="Magnuson J.K."/>
            <person name="James T.Y."/>
            <person name="O'Malley M.A."/>
            <person name="Stajich J.E."/>
            <person name="Spatafora J.W."/>
            <person name="Visel A."/>
            <person name="Grigoriev I.V."/>
        </authorList>
    </citation>
    <scope>NUCLEOTIDE SEQUENCE [LARGE SCALE GENOMIC DNA]</scope>
    <source>
        <strain evidence="3 4">CBS 115471</strain>
    </source>
</reference>
<evidence type="ECO:0000313" key="4">
    <source>
        <dbReference type="Proteomes" id="UP000193144"/>
    </source>
</evidence>
<feature type="chain" id="PRO_5012237471" evidence="2">
    <location>
        <begin position="23"/>
        <end position="186"/>
    </location>
</feature>
<dbReference type="PROSITE" id="PS51257">
    <property type="entry name" value="PROKAR_LIPOPROTEIN"/>
    <property type="match status" value="1"/>
</dbReference>
<name>A0A1Y2AAN4_9PLEO</name>
<evidence type="ECO:0000313" key="3">
    <source>
        <dbReference type="EMBL" id="ORY19562.1"/>
    </source>
</evidence>
<dbReference type="OrthoDB" id="5406216at2759"/>